<keyword evidence="2 7" id="KW-0812">Transmembrane</keyword>
<dbReference type="GO" id="GO:0005524">
    <property type="term" value="F:ATP binding"/>
    <property type="evidence" value="ECO:0007669"/>
    <property type="project" value="UniProtKB-KW"/>
</dbReference>
<keyword evidence="6 7" id="KW-0472">Membrane</keyword>
<dbReference type="RefSeq" id="WP_016176817.1">
    <property type="nucleotide sequence ID" value="NZ_CP065535.1"/>
</dbReference>
<dbReference type="InterPro" id="IPR027417">
    <property type="entry name" value="P-loop_NTPase"/>
</dbReference>
<reference evidence="10 11" key="1">
    <citation type="submission" date="2017-09" db="EMBL/GenBank/DDBJ databases">
        <title>FDA dAtabase for Regulatory Grade micrObial Sequences (FDA-ARGOS): Supporting development and validation of Infectious Disease Dx tests.</title>
        <authorList>
            <person name="Minogue T."/>
            <person name="Wolcott M."/>
            <person name="Wasieloski L."/>
            <person name="Aguilar W."/>
            <person name="Moore D."/>
            <person name="Tallon L.J."/>
            <person name="Sadzewicz L."/>
            <person name="Ott S."/>
            <person name="Zhao X."/>
            <person name="Nagaraj S."/>
            <person name="Vavikolanu K."/>
            <person name="Aluvathingal J."/>
            <person name="Nadendla S."/>
            <person name="Sichtig H."/>
        </authorList>
    </citation>
    <scope>NUCLEOTIDE SEQUENCE [LARGE SCALE GENOMIC DNA]</scope>
    <source>
        <strain evidence="10 11">FDAARGOS_396</strain>
    </source>
</reference>
<dbReference type="SUPFAM" id="SSF52540">
    <property type="entry name" value="P-loop containing nucleoside triphosphate hydrolases"/>
    <property type="match status" value="1"/>
</dbReference>
<feature type="transmembrane region" description="Helical" evidence="7">
    <location>
        <begin position="152"/>
        <end position="173"/>
    </location>
</feature>
<dbReference type="InterPro" id="IPR003593">
    <property type="entry name" value="AAA+_ATPase"/>
</dbReference>
<comment type="caution">
    <text evidence="10">The sequence shown here is derived from an EMBL/GenBank/DDBJ whole genome shotgun (WGS) entry which is preliminary data.</text>
</comment>
<dbReference type="PROSITE" id="PS50929">
    <property type="entry name" value="ABC_TM1F"/>
    <property type="match status" value="1"/>
</dbReference>
<dbReference type="InterPro" id="IPR011527">
    <property type="entry name" value="ABC1_TM_dom"/>
</dbReference>
<evidence type="ECO:0000256" key="3">
    <source>
        <dbReference type="ARBA" id="ARBA00022741"/>
    </source>
</evidence>
<keyword evidence="4 10" id="KW-0067">ATP-binding</keyword>
<dbReference type="Gene3D" id="3.40.50.300">
    <property type="entry name" value="P-loop containing nucleotide triphosphate hydrolases"/>
    <property type="match status" value="1"/>
</dbReference>
<dbReference type="GO" id="GO:0034040">
    <property type="term" value="F:ATPase-coupled lipid transmembrane transporter activity"/>
    <property type="evidence" value="ECO:0007669"/>
    <property type="project" value="TreeGrafter"/>
</dbReference>
<evidence type="ECO:0000259" key="8">
    <source>
        <dbReference type="PROSITE" id="PS50893"/>
    </source>
</evidence>
<feature type="transmembrane region" description="Helical" evidence="7">
    <location>
        <begin position="127"/>
        <end position="146"/>
    </location>
</feature>
<feature type="domain" description="ABC transmembrane type-1" evidence="9">
    <location>
        <begin position="11"/>
        <end position="294"/>
    </location>
</feature>
<feature type="transmembrane region" description="Helical" evidence="7">
    <location>
        <begin position="12"/>
        <end position="35"/>
    </location>
</feature>
<gene>
    <name evidence="10" type="ORF">CRM96_05105</name>
</gene>
<dbReference type="GO" id="GO:0005886">
    <property type="term" value="C:plasma membrane"/>
    <property type="evidence" value="ECO:0007669"/>
    <property type="project" value="UniProtKB-SubCell"/>
</dbReference>
<dbReference type="InterPro" id="IPR003439">
    <property type="entry name" value="ABC_transporter-like_ATP-bd"/>
</dbReference>
<evidence type="ECO:0000313" key="11">
    <source>
        <dbReference type="Proteomes" id="UP000220669"/>
    </source>
</evidence>
<dbReference type="GO" id="GO:0016887">
    <property type="term" value="F:ATP hydrolysis activity"/>
    <property type="evidence" value="ECO:0007669"/>
    <property type="project" value="InterPro"/>
</dbReference>
<accession>A0AB36S7E1</accession>
<organism evidence="10 11">
    <name type="scientific">Enterococcus durans</name>
    <dbReference type="NCBI Taxonomy" id="53345"/>
    <lineage>
        <taxon>Bacteria</taxon>
        <taxon>Bacillati</taxon>
        <taxon>Bacillota</taxon>
        <taxon>Bacilli</taxon>
        <taxon>Lactobacillales</taxon>
        <taxon>Enterococcaceae</taxon>
        <taxon>Enterococcus</taxon>
    </lineage>
</organism>
<protein>
    <submittedName>
        <fullName evidence="10">ABC transporter ATP-binding protein</fullName>
    </submittedName>
</protein>
<dbReference type="AlphaFoldDB" id="A0AB36S7E1"/>
<dbReference type="SUPFAM" id="SSF90123">
    <property type="entry name" value="ABC transporter transmembrane region"/>
    <property type="match status" value="1"/>
</dbReference>
<comment type="subcellular location">
    <subcellularLocation>
        <location evidence="1">Cell membrane</location>
        <topology evidence="1">Multi-pass membrane protein</topology>
    </subcellularLocation>
</comment>
<sequence length="540" mass="60923">MKKYFLNHKYLTIAYLLAAIFASFMTVCIAFIYQLLSEAATKGEMDYFIKIAVIALIYFFVEVISDYLPRLTSTRLVQSIMDSLRNDLIDHYMEDDLKKNIEESSSTRVAHVTNDLQIVETNFLRQLVYSVQVIAVFVFALFSSFLVNGLLASVMILLAFIPLVSPILSKHVLKGKRSNWQKKKNSYLKKFEEFSINLPFIKMSNATTRFKNRLTTSSNETKTAAIDFESSQGKTFTIIYGLGSIVYSGTWIVGGFFVLTNRATLPELIAMTTLMGTIAGPIQAFSTCYTEITSSKPIADQLLSIINEDKQEITRVNEISNIQNISLEHVSFGYKQSILTDINYVFNRGKTYAIKGKSGSGKSTLLELLMGIRQPAVGKIRMNETEINTIKRSSLFDQIAYIPQKTAIFEGTFVENVTLFQTADEVLLKESLRKTGLNKYIPNNNNEPLYLSSENKLSGGEERRLDIARGIYSDADVFIFDEPTSGLDQENENLISTIINEITDKIVIVVTHSENHAFIHSFDTVLQLKNNQLSEIKDIS</sequence>
<evidence type="ECO:0000256" key="1">
    <source>
        <dbReference type="ARBA" id="ARBA00004651"/>
    </source>
</evidence>
<dbReference type="InterPro" id="IPR036640">
    <property type="entry name" value="ABC1_TM_sf"/>
</dbReference>
<dbReference type="PROSITE" id="PS50893">
    <property type="entry name" value="ABC_TRANSPORTER_2"/>
    <property type="match status" value="1"/>
</dbReference>
<evidence type="ECO:0000313" key="10">
    <source>
        <dbReference type="EMBL" id="PEH44417.1"/>
    </source>
</evidence>
<dbReference type="Pfam" id="PF00005">
    <property type="entry name" value="ABC_tran"/>
    <property type="match status" value="1"/>
</dbReference>
<dbReference type="EMBL" id="PDEB01000004">
    <property type="protein sequence ID" value="PEH44417.1"/>
    <property type="molecule type" value="Genomic_DNA"/>
</dbReference>
<dbReference type="PANTHER" id="PTHR24221">
    <property type="entry name" value="ATP-BINDING CASSETTE SUB-FAMILY B"/>
    <property type="match status" value="1"/>
</dbReference>
<evidence type="ECO:0000256" key="7">
    <source>
        <dbReference type="SAM" id="Phobius"/>
    </source>
</evidence>
<keyword evidence="5 7" id="KW-1133">Transmembrane helix</keyword>
<evidence type="ECO:0000259" key="9">
    <source>
        <dbReference type="PROSITE" id="PS50929"/>
    </source>
</evidence>
<feature type="transmembrane region" description="Helical" evidence="7">
    <location>
        <begin position="47"/>
        <end position="68"/>
    </location>
</feature>
<dbReference type="SMART" id="SM00382">
    <property type="entry name" value="AAA"/>
    <property type="match status" value="1"/>
</dbReference>
<dbReference type="GO" id="GO:0140359">
    <property type="term" value="F:ABC-type transporter activity"/>
    <property type="evidence" value="ECO:0007669"/>
    <property type="project" value="InterPro"/>
</dbReference>
<evidence type="ECO:0000256" key="5">
    <source>
        <dbReference type="ARBA" id="ARBA00022989"/>
    </source>
</evidence>
<dbReference type="CDD" id="cd03228">
    <property type="entry name" value="ABCC_MRP_Like"/>
    <property type="match status" value="1"/>
</dbReference>
<evidence type="ECO:0000256" key="4">
    <source>
        <dbReference type="ARBA" id="ARBA00022840"/>
    </source>
</evidence>
<dbReference type="Proteomes" id="UP000220669">
    <property type="component" value="Unassembled WGS sequence"/>
</dbReference>
<dbReference type="Pfam" id="PF00664">
    <property type="entry name" value="ABC_membrane"/>
    <property type="match status" value="1"/>
</dbReference>
<feature type="transmembrane region" description="Helical" evidence="7">
    <location>
        <begin position="238"/>
        <end position="259"/>
    </location>
</feature>
<dbReference type="PANTHER" id="PTHR24221:SF654">
    <property type="entry name" value="ATP-BINDING CASSETTE SUB-FAMILY B MEMBER 6"/>
    <property type="match status" value="1"/>
</dbReference>
<proteinExistence type="predicted"/>
<feature type="domain" description="ABC transporter" evidence="8">
    <location>
        <begin position="322"/>
        <end position="539"/>
    </location>
</feature>
<keyword evidence="3" id="KW-0547">Nucleotide-binding</keyword>
<dbReference type="InterPro" id="IPR039421">
    <property type="entry name" value="Type_1_exporter"/>
</dbReference>
<name>A0AB36S7E1_9ENTE</name>
<evidence type="ECO:0000256" key="2">
    <source>
        <dbReference type="ARBA" id="ARBA00022692"/>
    </source>
</evidence>
<evidence type="ECO:0000256" key="6">
    <source>
        <dbReference type="ARBA" id="ARBA00023136"/>
    </source>
</evidence>
<dbReference type="Gene3D" id="1.20.1560.10">
    <property type="entry name" value="ABC transporter type 1, transmembrane domain"/>
    <property type="match status" value="1"/>
</dbReference>